<name>A0A7J6U9C3_PEROL</name>
<evidence type="ECO:0000256" key="5">
    <source>
        <dbReference type="SAM" id="MobiDB-lite"/>
    </source>
</evidence>
<feature type="compositionally biased region" description="Basic and acidic residues" evidence="5">
    <location>
        <begin position="489"/>
        <end position="505"/>
    </location>
</feature>
<keyword evidence="4 6" id="KW-0472">Membrane</keyword>
<feature type="transmembrane region" description="Helical" evidence="6">
    <location>
        <begin position="38"/>
        <end position="57"/>
    </location>
</feature>
<gene>
    <name evidence="8" type="ORF">FOZ63_032740</name>
</gene>
<proteinExistence type="predicted"/>
<feature type="transmembrane region" description="Helical" evidence="6">
    <location>
        <begin position="63"/>
        <end position="87"/>
    </location>
</feature>
<feature type="transmembrane region" description="Helical" evidence="6">
    <location>
        <begin position="345"/>
        <end position="366"/>
    </location>
</feature>
<dbReference type="Pfam" id="PF01490">
    <property type="entry name" value="Aa_trans"/>
    <property type="match status" value="1"/>
</dbReference>
<dbReference type="GO" id="GO:0015179">
    <property type="term" value="F:L-amino acid transmembrane transporter activity"/>
    <property type="evidence" value="ECO:0007669"/>
    <property type="project" value="TreeGrafter"/>
</dbReference>
<feature type="transmembrane region" description="Helical" evidence="6">
    <location>
        <begin position="416"/>
        <end position="437"/>
    </location>
</feature>
<feature type="domain" description="Amino acid transporter transmembrane" evidence="7">
    <location>
        <begin position="39"/>
        <end position="402"/>
    </location>
</feature>
<feature type="transmembrane region" description="Helical" evidence="6">
    <location>
        <begin position="146"/>
        <end position="169"/>
    </location>
</feature>
<feature type="transmembrane region" description="Helical" evidence="6">
    <location>
        <begin position="181"/>
        <end position="199"/>
    </location>
</feature>
<feature type="transmembrane region" description="Helical" evidence="6">
    <location>
        <begin position="295"/>
        <end position="315"/>
    </location>
</feature>
<keyword evidence="9" id="KW-1185">Reference proteome</keyword>
<feature type="transmembrane region" description="Helical" evidence="6">
    <location>
        <begin position="378"/>
        <end position="396"/>
    </location>
</feature>
<evidence type="ECO:0000256" key="3">
    <source>
        <dbReference type="ARBA" id="ARBA00022989"/>
    </source>
</evidence>
<dbReference type="GO" id="GO:0016020">
    <property type="term" value="C:membrane"/>
    <property type="evidence" value="ECO:0007669"/>
    <property type="project" value="UniProtKB-SubCell"/>
</dbReference>
<keyword evidence="2 6" id="KW-0812">Transmembrane</keyword>
<dbReference type="PANTHER" id="PTHR22950">
    <property type="entry name" value="AMINO ACID TRANSPORTER"/>
    <property type="match status" value="1"/>
</dbReference>
<organism evidence="8 9">
    <name type="scientific">Perkinsus olseni</name>
    <name type="common">Perkinsus atlanticus</name>
    <dbReference type="NCBI Taxonomy" id="32597"/>
    <lineage>
        <taxon>Eukaryota</taxon>
        <taxon>Sar</taxon>
        <taxon>Alveolata</taxon>
        <taxon>Perkinsozoa</taxon>
        <taxon>Perkinsea</taxon>
        <taxon>Perkinsida</taxon>
        <taxon>Perkinsidae</taxon>
        <taxon>Perkinsus</taxon>
    </lineage>
</organism>
<keyword evidence="3 6" id="KW-1133">Transmembrane helix</keyword>
<protein>
    <recommendedName>
        <fullName evidence="7">Amino acid transporter transmembrane domain-containing protein</fullName>
    </recommendedName>
</protein>
<feature type="transmembrane region" description="Helical" evidence="6">
    <location>
        <begin position="219"/>
        <end position="242"/>
    </location>
</feature>
<sequence length="520" mass="56044">MAPNRRRSRGSVSSLSSVKTVESQQSRKSVKVGGTPDFTAVFNVVLTAVGVGLLALAKATASVGYVPGIIFMLACGAVGWCMVYLLYKCRVMALTLGLEHVPTYEDLGRAAFGKVGRTIVAICLHISLIGTSCVLMLLLGQNSYHIYDGIGVDIWVIIWTVILMPINWLKTMREIGYMSSTVGVFSILLTLVGLTAAGFSKAFTASPHAPYEALVPRPLSLIGGYTTFSFAYSVTCSTTTVTHDMRNPTHAPKVFAISFACLIFIYGLVTLAGYMGWGQKLLCYDNVLEAMSKDAFGYVSFVGIIMLSATHYAVLLHPSCRAIEYLTGLEGGTVKARKLGRWPTLIITSGLRSLLVVVTAVIAITVPNFSLQIDLLSAVTYTLIHLIFPPLFYMRLKHKSAGRARPGNLGTAKGKLLTGSLMLLMVIALVASGVTIYKIVEPGPTAAICESMKTPAAEPTAKVRVASGVEVIDMEGLDELDELDADEEIPTRDDDSVRGDYERLPGKKPSPAETPFGFRF</sequence>
<feature type="transmembrane region" description="Helical" evidence="6">
    <location>
        <begin position="119"/>
        <end position="140"/>
    </location>
</feature>
<evidence type="ECO:0000256" key="4">
    <source>
        <dbReference type="ARBA" id="ARBA00023136"/>
    </source>
</evidence>
<comment type="subcellular location">
    <subcellularLocation>
        <location evidence="1">Membrane</location>
        <topology evidence="1">Multi-pass membrane protein</topology>
    </subcellularLocation>
</comment>
<dbReference type="Proteomes" id="UP000553632">
    <property type="component" value="Unassembled WGS sequence"/>
</dbReference>
<evidence type="ECO:0000256" key="2">
    <source>
        <dbReference type="ARBA" id="ARBA00022692"/>
    </source>
</evidence>
<feature type="compositionally biased region" description="Acidic residues" evidence="5">
    <location>
        <begin position="477"/>
        <end position="488"/>
    </location>
</feature>
<feature type="region of interest" description="Disordered" evidence="5">
    <location>
        <begin position="1"/>
        <end position="20"/>
    </location>
</feature>
<evidence type="ECO:0000313" key="8">
    <source>
        <dbReference type="EMBL" id="KAF4753271.1"/>
    </source>
</evidence>
<dbReference type="Gene3D" id="1.20.1740.10">
    <property type="entry name" value="Amino acid/polyamine transporter I"/>
    <property type="match status" value="1"/>
</dbReference>
<dbReference type="AlphaFoldDB" id="A0A7J6U9C3"/>
<evidence type="ECO:0000313" key="9">
    <source>
        <dbReference type="Proteomes" id="UP000553632"/>
    </source>
</evidence>
<dbReference type="EMBL" id="JABANO010005572">
    <property type="protein sequence ID" value="KAF4753271.1"/>
    <property type="molecule type" value="Genomic_DNA"/>
</dbReference>
<reference evidence="8 9" key="1">
    <citation type="submission" date="2020-04" db="EMBL/GenBank/DDBJ databases">
        <title>Perkinsus olseni comparative genomics.</title>
        <authorList>
            <person name="Bogema D.R."/>
        </authorList>
    </citation>
    <scope>NUCLEOTIDE SEQUENCE [LARGE SCALE GENOMIC DNA]</scope>
    <source>
        <strain evidence="8 9">ATCC PRA-207</strain>
    </source>
</reference>
<feature type="region of interest" description="Disordered" evidence="5">
    <location>
        <begin position="477"/>
        <end position="520"/>
    </location>
</feature>
<evidence type="ECO:0000256" key="6">
    <source>
        <dbReference type="SAM" id="Phobius"/>
    </source>
</evidence>
<feature type="transmembrane region" description="Helical" evidence="6">
    <location>
        <begin position="254"/>
        <end position="275"/>
    </location>
</feature>
<evidence type="ECO:0000259" key="7">
    <source>
        <dbReference type="Pfam" id="PF01490"/>
    </source>
</evidence>
<accession>A0A7J6U9C3</accession>
<evidence type="ECO:0000256" key="1">
    <source>
        <dbReference type="ARBA" id="ARBA00004141"/>
    </source>
</evidence>
<dbReference type="InterPro" id="IPR013057">
    <property type="entry name" value="AA_transpt_TM"/>
</dbReference>
<comment type="caution">
    <text evidence="8">The sequence shown here is derived from an EMBL/GenBank/DDBJ whole genome shotgun (WGS) entry which is preliminary data.</text>
</comment>
<feature type="compositionally biased region" description="Low complexity" evidence="5">
    <location>
        <begin position="10"/>
        <end position="20"/>
    </location>
</feature>
<dbReference type="OMA" id="IRVHETK"/>